<dbReference type="STRING" id="208445.SAMN04489727_1362"/>
<dbReference type="Gene3D" id="3.40.960.10">
    <property type="entry name" value="VSR Endonuclease"/>
    <property type="match status" value="1"/>
</dbReference>
<dbReference type="Proteomes" id="UP000199622">
    <property type="component" value="Unassembled WGS sequence"/>
</dbReference>
<evidence type="ECO:0000313" key="2">
    <source>
        <dbReference type="EMBL" id="SEB39668.1"/>
    </source>
</evidence>
<gene>
    <name evidence="2" type="ORF">SAMN04489727_1362</name>
</gene>
<feature type="compositionally biased region" description="Low complexity" evidence="1">
    <location>
        <begin position="303"/>
        <end position="316"/>
    </location>
</feature>
<dbReference type="EMBL" id="FNSO01000003">
    <property type="protein sequence ID" value="SEB39668.1"/>
    <property type="molecule type" value="Genomic_DNA"/>
</dbReference>
<proteinExistence type="predicted"/>
<evidence type="ECO:0000256" key="1">
    <source>
        <dbReference type="SAM" id="MobiDB-lite"/>
    </source>
</evidence>
<organism evidence="2 3">
    <name type="scientific">Amycolatopsis tolypomycina</name>
    <dbReference type="NCBI Taxonomy" id="208445"/>
    <lineage>
        <taxon>Bacteria</taxon>
        <taxon>Bacillati</taxon>
        <taxon>Actinomycetota</taxon>
        <taxon>Actinomycetes</taxon>
        <taxon>Pseudonocardiales</taxon>
        <taxon>Pseudonocardiaceae</taxon>
        <taxon>Amycolatopsis</taxon>
    </lineage>
</organism>
<feature type="region of interest" description="Disordered" evidence="1">
    <location>
        <begin position="297"/>
        <end position="316"/>
    </location>
</feature>
<reference evidence="3" key="1">
    <citation type="submission" date="2016-10" db="EMBL/GenBank/DDBJ databases">
        <authorList>
            <person name="Varghese N."/>
            <person name="Submissions S."/>
        </authorList>
    </citation>
    <scope>NUCLEOTIDE SEQUENCE [LARGE SCALE GENOMIC DNA]</scope>
    <source>
        <strain evidence="3">DSM 44544</strain>
    </source>
</reference>
<dbReference type="OrthoDB" id="3173471at2"/>
<dbReference type="AlphaFoldDB" id="A0A1H4J205"/>
<keyword evidence="3" id="KW-1185">Reference proteome</keyword>
<dbReference type="SUPFAM" id="SSF52980">
    <property type="entry name" value="Restriction endonuclease-like"/>
    <property type="match status" value="1"/>
</dbReference>
<sequence length="316" mass="34352">MRHARVVSFSASADFAEPFLGSHAIAEGALTKKTLRSPLFTRLLRNVYVASTVPVTHVLRCRAAALLAPSDAVITGCSAAAVRGLELVGSHAPVELILPGNPLFGLRDGVHVRRTSRGSIDSEPWHEIRLATSPRLALDILTNTRLHISLPRVVGYLDALLRAGEVDAAELEVYLKGRRDSGIVRAKKAFRLADPRSESIPESELRVWLAVAGLEPDVQLEVFDAQGVFAGRLDLAFPEQKLAVEYDGEWHGEGDQPRHDEARRAAIQALGWRFVIVTKAELYSAPKAVVATVRGALSRESAPRGQPRPGRARPVS</sequence>
<evidence type="ECO:0000313" key="3">
    <source>
        <dbReference type="Proteomes" id="UP000199622"/>
    </source>
</evidence>
<accession>A0A1H4J205</accession>
<dbReference type="InterPro" id="IPR011335">
    <property type="entry name" value="Restrct_endonuc-II-like"/>
</dbReference>
<protein>
    <recommendedName>
        <fullName evidence="4">DUF559 domain-containing protein</fullName>
    </recommendedName>
</protein>
<evidence type="ECO:0008006" key="4">
    <source>
        <dbReference type="Google" id="ProtNLM"/>
    </source>
</evidence>
<name>A0A1H4J205_9PSEU</name>